<dbReference type="InterPro" id="IPR025493">
    <property type="entry name" value="DUF4384"/>
</dbReference>
<evidence type="ECO:0000313" key="2">
    <source>
        <dbReference type="EMBL" id="NRF65549.1"/>
    </source>
</evidence>
<organism evidence="2 3">
    <name type="scientific">Pseudaquabacterium terrae</name>
    <dbReference type="NCBI Taxonomy" id="2732868"/>
    <lineage>
        <taxon>Bacteria</taxon>
        <taxon>Pseudomonadati</taxon>
        <taxon>Pseudomonadota</taxon>
        <taxon>Betaproteobacteria</taxon>
        <taxon>Burkholderiales</taxon>
        <taxon>Sphaerotilaceae</taxon>
        <taxon>Pseudaquabacterium</taxon>
    </lineage>
</organism>
<dbReference type="RefSeq" id="WP_173119694.1">
    <property type="nucleotide sequence ID" value="NZ_JABRWJ010000001.1"/>
</dbReference>
<accession>A0ABX2EAX1</accession>
<dbReference type="Pfam" id="PF14326">
    <property type="entry name" value="DUF4384"/>
    <property type="match status" value="1"/>
</dbReference>
<comment type="caution">
    <text evidence="2">The sequence shown here is derived from an EMBL/GenBank/DDBJ whole genome shotgun (WGS) entry which is preliminary data.</text>
</comment>
<dbReference type="SUPFAM" id="SSF47090">
    <property type="entry name" value="PGBD-like"/>
    <property type="match status" value="1"/>
</dbReference>
<proteinExistence type="predicted"/>
<feature type="domain" description="DUF4384" evidence="1">
    <location>
        <begin position="411"/>
        <end position="466"/>
    </location>
</feature>
<keyword evidence="3" id="KW-1185">Reference proteome</keyword>
<dbReference type="PROSITE" id="PS51257">
    <property type="entry name" value="PROKAR_LIPOPROTEIN"/>
    <property type="match status" value="1"/>
</dbReference>
<dbReference type="Gene3D" id="3.40.50.10610">
    <property type="entry name" value="ABC-type transport auxiliary lipoprotein component"/>
    <property type="match status" value="1"/>
</dbReference>
<dbReference type="Proteomes" id="UP000737171">
    <property type="component" value="Unassembled WGS sequence"/>
</dbReference>
<gene>
    <name evidence="2" type="ORF">HLB44_00995</name>
</gene>
<evidence type="ECO:0000259" key="1">
    <source>
        <dbReference type="Pfam" id="PF14326"/>
    </source>
</evidence>
<protein>
    <submittedName>
        <fullName evidence="2">DUF4384 domain-containing protein</fullName>
    </submittedName>
</protein>
<dbReference type="InterPro" id="IPR036365">
    <property type="entry name" value="PGBD-like_sf"/>
</dbReference>
<dbReference type="EMBL" id="JABRWJ010000001">
    <property type="protein sequence ID" value="NRF65549.1"/>
    <property type="molecule type" value="Genomic_DNA"/>
</dbReference>
<reference evidence="2 3" key="1">
    <citation type="submission" date="2020-05" db="EMBL/GenBank/DDBJ databases">
        <title>Aquincola sp. isolate from soil.</title>
        <authorList>
            <person name="Han J."/>
            <person name="Kim D.-U."/>
        </authorList>
    </citation>
    <scope>NUCLEOTIDE SEQUENCE [LARGE SCALE GENOMIC DNA]</scope>
    <source>
        <strain evidence="2 3">S2</strain>
    </source>
</reference>
<sequence length="535" mass="57106">MRLLPLLLALAASACTSTLPPRTQDQSAALRPAQAALPQRNVTGFGDALRCMDKLYLAYGTRDVSVMLEDLTDTTKKVNAGTRDMMMSAISDMTRRSRALQVVAFGPDANNVVAFLNSAQQRSAFAVVPQYDLRGSITQLDEGVLRRQADAGLSAGTLFGAGASKSRQLNVLGLDVALVNTRDLTLVPGVVSKNVTTVIKEGDALDAQATISKLGINFSTSFQRTDGTAQALRNMVELSAVELFGKLLKLPYWSCLGLDAGLPEIRDEIEDWFIGMERAGELTPFFQLQLRNRGFYEGPVDGRISPALRRAVAAYRGALGLGQEPVVDLALFTRFIDAAMPAAPEQPFRDVGTAPAVATGAPVAVAAPRAATAAAPVPVPVPAPALPSPASTRARPLALALEPMAALADGSLALRVRPTEATYVYCYAQDSAGTMQRIFPNRFVNDPLVQPSQPLQLPGAQGFRLPPQSVRALGCVAAPREVYLDAPAALRWGDFQALNAIRSFEQLQRIFEALIRGPATVTMLELPPPHAGARP</sequence>
<name>A0ABX2EAX1_9BURK</name>
<evidence type="ECO:0000313" key="3">
    <source>
        <dbReference type="Proteomes" id="UP000737171"/>
    </source>
</evidence>